<name>A0A0N5AGD5_9BILA</name>
<keyword evidence="7" id="KW-0479">Metal-binding</keyword>
<dbReference type="WBParaSite" id="SMUV_0000338001-mRNA-1">
    <property type="protein sequence ID" value="SMUV_0000338001-mRNA-1"/>
    <property type="gene ID" value="SMUV_0000338001"/>
</dbReference>
<dbReference type="PANTHER" id="PTHR23407">
    <property type="entry name" value="ATPASE INHIBITOR/5-FORMYLTETRAHYDROFOLATE CYCLO-LIGASE"/>
    <property type="match status" value="1"/>
</dbReference>
<dbReference type="GO" id="GO:0046872">
    <property type="term" value="F:metal ion binding"/>
    <property type="evidence" value="ECO:0007669"/>
    <property type="project" value="UniProtKB-KW"/>
</dbReference>
<evidence type="ECO:0000313" key="9">
    <source>
        <dbReference type="WBParaSite" id="SMUV_0000338001-mRNA-1"/>
    </source>
</evidence>
<evidence type="ECO:0000313" key="8">
    <source>
        <dbReference type="Proteomes" id="UP000046393"/>
    </source>
</evidence>
<comment type="similarity">
    <text evidence="1 7">Belongs to the 5-formyltetrahydrofolate cyclo-ligase family.</text>
</comment>
<evidence type="ECO:0000256" key="2">
    <source>
        <dbReference type="ARBA" id="ARBA00022741"/>
    </source>
</evidence>
<dbReference type="AlphaFoldDB" id="A0A0N5AGD5"/>
<keyword evidence="7" id="KW-0460">Magnesium</keyword>
<reference evidence="9" key="1">
    <citation type="submission" date="2017-02" db="UniProtKB">
        <authorList>
            <consortium name="WormBaseParasite"/>
        </authorList>
    </citation>
    <scope>IDENTIFICATION</scope>
</reference>
<dbReference type="EC" id="6.3.3.2" evidence="5 7"/>
<evidence type="ECO:0000256" key="5">
    <source>
        <dbReference type="ARBA" id="ARBA00038966"/>
    </source>
</evidence>
<dbReference type="GO" id="GO:0005524">
    <property type="term" value="F:ATP binding"/>
    <property type="evidence" value="ECO:0007669"/>
    <property type="project" value="UniProtKB-KW"/>
</dbReference>
<evidence type="ECO:0000256" key="4">
    <source>
        <dbReference type="ARBA" id="ARBA00036539"/>
    </source>
</evidence>
<dbReference type="GO" id="GO:0005739">
    <property type="term" value="C:mitochondrion"/>
    <property type="evidence" value="ECO:0007669"/>
    <property type="project" value="TreeGrafter"/>
</dbReference>
<dbReference type="Pfam" id="PF01812">
    <property type="entry name" value="5-FTHF_cyc-lig"/>
    <property type="match status" value="1"/>
</dbReference>
<dbReference type="InterPro" id="IPR037171">
    <property type="entry name" value="NagB/RpiA_transferase-like"/>
</dbReference>
<accession>A0A0N5AGD5</accession>
<keyword evidence="8" id="KW-1185">Reference proteome</keyword>
<dbReference type="InterPro" id="IPR002698">
    <property type="entry name" value="FTHF_cligase"/>
</dbReference>
<feature type="binding site" evidence="6">
    <location>
        <position position="57"/>
    </location>
    <ligand>
        <name>substrate</name>
    </ligand>
</feature>
<keyword evidence="2 6" id="KW-0547">Nucleotide-binding</keyword>
<dbReference type="GO" id="GO:0035999">
    <property type="term" value="P:tetrahydrofolate interconversion"/>
    <property type="evidence" value="ECO:0007669"/>
    <property type="project" value="TreeGrafter"/>
</dbReference>
<dbReference type="InterPro" id="IPR024185">
    <property type="entry name" value="FTHF_cligase-like_sf"/>
</dbReference>
<protein>
    <recommendedName>
        <fullName evidence="5 7">5-formyltetrahydrofolate cyclo-ligase</fullName>
        <ecNumber evidence="5 7">6.3.3.2</ecNumber>
    </recommendedName>
</protein>
<comment type="cofactor">
    <cofactor evidence="7">
        <name>Mg(2+)</name>
        <dbReference type="ChEBI" id="CHEBI:18420"/>
    </cofactor>
</comment>
<evidence type="ECO:0000256" key="3">
    <source>
        <dbReference type="ARBA" id="ARBA00022840"/>
    </source>
</evidence>
<sequence>MISVDTIQNGKKELRRIMAKRSSLVQGFDVALQSRSIFEQVKKSKWYMDSKRISVYVSTNAEVSTDALIRESILNDKQVFIPNFQRESNLMDMFRLESIEDFCNLTTTLWGIRQHSNVKKELSWKNYGAFDLIIVPGVAFTNDGLRLGHGKGYYDKFLNEHLKSYGHIPYTVGLALQHQIVADLPHSSSDVPLSLVLTSV</sequence>
<feature type="binding site" evidence="6">
    <location>
        <begin position="146"/>
        <end position="154"/>
    </location>
    <ligand>
        <name>ATP</name>
        <dbReference type="ChEBI" id="CHEBI:30616"/>
    </ligand>
</feature>
<proteinExistence type="inferred from homology"/>
<dbReference type="Gene3D" id="3.40.50.10420">
    <property type="entry name" value="NagB/RpiA/CoA transferase-like"/>
    <property type="match status" value="1"/>
</dbReference>
<dbReference type="PANTHER" id="PTHR23407:SF1">
    <property type="entry name" value="5-FORMYLTETRAHYDROFOLATE CYCLO-LIGASE"/>
    <property type="match status" value="1"/>
</dbReference>
<evidence type="ECO:0000256" key="6">
    <source>
        <dbReference type="PIRSR" id="PIRSR006806-1"/>
    </source>
</evidence>
<comment type="catalytic activity">
    <reaction evidence="4 7">
        <text>(6S)-5-formyl-5,6,7,8-tetrahydrofolate + ATP = (6R)-5,10-methenyltetrahydrofolate + ADP + phosphate</text>
        <dbReference type="Rhea" id="RHEA:10488"/>
        <dbReference type="ChEBI" id="CHEBI:30616"/>
        <dbReference type="ChEBI" id="CHEBI:43474"/>
        <dbReference type="ChEBI" id="CHEBI:57455"/>
        <dbReference type="ChEBI" id="CHEBI:57457"/>
        <dbReference type="ChEBI" id="CHEBI:456216"/>
        <dbReference type="EC" id="6.3.3.2"/>
    </reaction>
</comment>
<feature type="binding site" evidence="6">
    <location>
        <begin position="11"/>
        <end position="15"/>
    </location>
    <ligand>
        <name>ATP</name>
        <dbReference type="ChEBI" id="CHEBI:30616"/>
    </ligand>
</feature>
<dbReference type="GO" id="GO:0030272">
    <property type="term" value="F:5-formyltetrahydrofolate cyclo-ligase activity"/>
    <property type="evidence" value="ECO:0007669"/>
    <property type="project" value="UniProtKB-EC"/>
</dbReference>
<organism evidence="8 9">
    <name type="scientific">Syphacia muris</name>
    <dbReference type="NCBI Taxonomy" id="451379"/>
    <lineage>
        <taxon>Eukaryota</taxon>
        <taxon>Metazoa</taxon>
        <taxon>Ecdysozoa</taxon>
        <taxon>Nematoda</taxon>
        <taxon>Chromadorea</taxon>
        <taxon>Rhabditida</taxon>
        <taxon>Spirurina</taxon>
        <taxon>Oxyuridomorpha</taxon>
        <taxon>Oxyuroidea</taxon>
        <taxon>Oxyuridae</taxon>
        <taxon>Syphacia</taxon>
    </lineage>
</organism>
<dbReference type="Proteomes" id="UP000046393">
    <property type="component" value="Unplaced"/>
</dbReference>
<evidence type="ECO:0000256" key="7">
    <source>
        <dbReference type="RuleBase" id="RU361279"/>
    </source>
</evidence>
<dbReference type="GO" id="GO:0009396">
    <property type="term" value="P:folic acid-containing compound biosynthetic process"/>
    <property type="evidence" value="ECO:0007669"/>
    <property type="project" value="TreeGrafter"/>
</dbReference>
<dbReference type="STRING" id="451379.A0A0N5AGD5"/>
<evidence type="ECO:0000256" key="1">
    <source>
        <dbReference type="ARBA" id="ARBA00010638"/>
    </source>
</evidence>
<dbReference type="PIRSF" id="PIRSF006806">
    <property type="entry name" value="FTHF_cligase"/>
    <property type="match status" value="1"/>
</dbReference>
<dbReference type="SUPFAM" id="SSF100950">
    <property type="entry name" value="NagB/RpiA/CoA transferase-like"/>
    <property type="match status" value="1"/>
</dbReference>
<keyword evidence="3 6" id="KW-0067">ATP-binding</keyword>
<dbReference type="NCBIfam" id="TIGR02727">
    <property type="entry name" value="MTHFS_bact"/>
    <property type="match status" value="1"/>
</dbReference>
<feature type="binding site" evidence="6">
    <location>
        <position position="62"/>
    </location>
    <ligand>
        <name>substrate</name>
    </ligand>
</feature>